<proteinExistence type="predicted"/>
<feature type="chain" id="PRO_5042015997" description="Bifunctional inhibitor/plant lipid transfer protein/seed storage helical domain-containing protein" evidence="1">
    <location>
        <begin position="20"/>
        <end position="80"/>
    </location>
</feature>
<accession>A0AAD8KN30</accession>
<evidence type="ECO:0000313" key="2">
    <source>
        <dbReference type="EMBL" id="KAK1425833.1"/>
    </source>
</evidence>
<keyword evidence="1" id="KW-0732">Signal</keyword>
<dbReference type="SUPFAM" id="SSF47699">
    <property type="entry name" value="Bifunctional inhibitor/lipid-transfer protein/seed storage 2S albumin"/>
    <property type="match status" value="1"/>
</dbReference>
<keyword evidence="3" id="KW-1185">Reference proteome</keyword>
<reference evidence="2" key="1">
    <citation type="journal article" date="2023" name="bioRxiv">
        <title>Improved chromosome-level genome assembly for marigold (Tagetes erecta).</title>
        <authorList>
            <person name="Jiang F."/>
            <person name="Yuan L."/>
            <person name="Wang S."/>
            <person name="Wang H."/>
            <person name="Xu D."/>
            <person name="Wang A."/>
            <person name="Fan W."/>
        </authorList>
    </citation>
    <scope>NUCLEOTIDE SEQUENCE</scope>
    <source>
        <strain evidence="2">WSJ</strain>
        <tissue evidence="2">Leaf</tissue>
    </source>
</reference>
<dbReference type="Proteomes" id="UP001229421">
    <property type="component" value="Unassembled WGS sequence"/>
</dbReference>
<dbReference type="EMBL" id="JAUHHV010000005">
    <property type="protein sequence ID" value="KAK1425833.1"/>
    <property type="molecule type" value="Genomic_DNA"/>
</dbReference>
<organism evidence="2 3">
    <name type="scientific">Tagetes erecta</name>
    <name type="common">African marigold</name>
    <dbReference type="NCBI Taxonomy" id="13708"/>
    <lineage>
        <taxon>Eukaryota</taxon>
        <taxon>Viridiplantae</taxon>
        <taxon>Streptophyta</taxon>
        <taxon>Embryophyta</taxon>
        <taxon>Tracheophyta</taxon>
        <taxon>Spermatophyta</taxon>
        <taxon>Magnoliopsida</taxon>
        <taxon>eudicotyledons</taxon>
        <taxon>Gunneridae</taxon>
        <taxon>Pentapetalae</taxon>
        <taxon>asterids</taxon>
        <taxon>campanulids</taxon>
        <taxon>Asterales</taxon>
        <taxon>Asteraceae</taxon>
        <taxon>Asteroideae</taxon>
        <taxon>Heliantheae alliance</taxon>
        <taxon>Tageteae</taxon>
        <taxon>Tagetes</taxon>
    </lineage>
</organism>
<sequence>MLLDAFLCSFVALLHKSYHQVLECSMGDVYECGGGFIPPSKECCDALKVHEDCYCYYQIQWPFLAGMLKPCNLQFKVACP</sequence>
<dbReference type="AlphaFoldDB" id="A0AAD8KN30"/>
<name>A0AAD8KN30_TARER</name>
<gene>
    <name evidence="2" type="ORF">QVD17_21194</name>
</gene>
<evidence type="ECO:0000256" key="1">
    <source>
        <dbReference type="SAM" id="SignalP"/>
    </source>
</evidence>
<feature type="signal peptide" evidence="1">
    <location>
        <begin position="1"/>
        <end position="19"/>
    </location>
</feature>
<dbReference type="InterPro" id="IPR036312">
    <property type="entry name" value="Bifun_inhib/LTP/seed_sf"/>
</dbReference>
<protein>
    <recommendedName>
        <fullName evidence="4">Bifunctional inhibitor/plant lipid transfer protein/seed storage helical domain-containing protein</fullName>
    </recommendedName>
</protein>
<evidence type="ECO:0008006" key="4">
    <source>
        <dbReference type="Google" id="ProtNLM"/>
    </source>
</evidence>
<evidence type="ECO:0000313" key="3">
    <source>
        <dbReference type="Proteomes" id="UP001229421"/>
    </source>
</evidence>
<comment type="caution">
    <text evidence="2">The sequence shown here is derived from an EMBL/GenBank/DDBJ whole genome shotgun (WGS) entry which is preliminary data.</text>
</comment>